<reference evidence="2" key="1">
    <citation type="submission" date="2014-02" db="EMBL/GenBank/DDBJ databases">
        <title>Expanding our view of genomic diversity in Candidatus Accumulibacter clades.</title>
        <authorList>
            <person name="Skennerton C.T."/>
            <person name="Barr J.J."/>
            <person name="Slater F.R."/>
            <person name="Bond P.L."/>
            <person name="Tyson G.W."/>
        </authorList>
    </citation>
    <scope>NUCLEOTIDE SEQUENCE [LARGE SCALE GENOMIC DNA]</scope>
</reference>
<accession>A0A011NLQ4</accession>
<comment type="caution">
    <text evidence="2">The sequence shown here is derived from an EMBL/GenBank/DDBJ whole genome shotgun (WGS) entry which is preliminary data.</text>
</comment>
<dbReference type="AlphaFoldDB" id="A0A011NLQ4"/>
<keyword evidence="1" id="KW-1133">Transmembrane helix</keyword>
<feature type="transmembrane region" description="Helical" evidence="1">
    <location>
        <begin position="133"/>
        <end position="151"/>
    </location>
</feature>
<dbReference type="STRING" id="1454001.AW08_03082"/>
<evidence type="ECO:0000313" key="2">
    <source>
        <dbReference type="EMBL" id="EXI65562.1"/>
    </source>
</evidence>
<dbReference type="Proteomes" id="UP000020218">
    <property type="component" value="Unassembled WGS sequence"/>
</dbReference>
<feature type="transmembrane region" description="Helical" evidence="1">
    <location>
        <begin position="7"/>
        <end position="24"/>
    </location>
</feature>
<evidence type="ECO:0000313" key="3">
    <source>
        <dbReference type="Proteomes" id="UP000020218"/>
    </source>
</evidence>
<dbReference type="EMBL" id="JFAX01000021">
    <property type="protein sequence ID" value="EXI65562.1"/>
    <property type="molecule type" value="Genomic_DNA"/>
</dbReference>
<proteinExistence type="predicted"/>
<keyword evidence="1" id="KW-0472">Membrane</keyword>
<feature type="transmembrane region" description="Helical" evidence="1">
    <location>
        <begin position="82"/>
        <end position="103"/>
    </location>
</feature>
<keyword evidence="3" id="KW-1185">Reference proteome</keyword>
<organism evidence="2 3">
    <name type="scientific">Candidatus Accumulibacter adjunctus</name>
    <dbReference type="NCBI Taxonomy" id="1454001"/>
    <lineage>
        <taxon>Bacteria</taxon>
        <taxon>Pseudomonadati</taxon>
        <taxon>Pseudomonadota</taxon>
        <taxon>Betaproteobacteria</taxon>
        <taxon>Candidatus Accumulibacter</taxon>
    </lineage>
</organism>
<protein>
    <submittedName>
        <fullName evidence="2">Membrane protein</fullName>
    </submittedName>
</protein>
<sequence>MNRVSNAMVVGFALTYPLVVYFGLQHFEPRIFGALLGALLLLRKWQSVRSCATRLRPAERLSAAVLGAYTLTIVASNSELLLMLYPAVVSLSLLSVFGSSLLCPPTVIERMARLSEPDLPPSGVSYTRRVTQAWCAFFVFNAVVSATTMFASRDVWLLYNGLIAYLLMGVLFAGEWLVRLRVRRRAA</sequence>
<name>A0A011NLQ4_9PROT</name>
<feature type="transmembrane region" description="Helical" evidence="1">
    <location>
        <begin position="157"/>
        <end position="178"/>
    </location>
</feature>
<keyword evidence="1" id="KW-0812">Transmembrane</keyword>
<evidence type="ECO:0000256" key="1">
    <source>
        <dbReference type="SAM" id="Phobius"/>
    </source>
</evidence>
<gene>
    <name evidence="2" type="ORF">AW08_03082</name>
</gene>
<dbReference type="PATRIC" id="fig|1454001.3.peg.3127"/>